<feature type="compositionally biased region" description="Low complexity" evidence="13">
    <location>
        <begin position="82"/>
        <end position="97"/>
    </location>
</feature>
<keyword evidence="7" id="KW-0862">Zinc</keyword>
<dbReference type="SMART" id="SM00355">
    <property type="entry name" value="ZnF_C2H2"/>
    <property type="match status" value="11"/>
</dbReference>
<evidence type="ECO:0000256" key="5">
    <source>
        <dbReference type="ARBA" id="ARBA00022737"/>
    </source>
</evidence>
<evidence type="ECO:0000256" key="3">
    <source>
        <dbReference type="ARBA" id="ARBA00006991"/>
    </source>
</evidence>
<keyword evidence="8" id="KW-0805">Transcription regulation</keyword>
<evidence type="ECO:0000256" key="6">
    <source>
        <dbReference type="ARBA" id="ARBA00022771"/>
    </source>
</evidence>
<evidence type="ECO:0000313" key="15">
    <source>
        <dbReference type="EMBL" id="KAK3585650.1"/>
    </source>
</evidence>
<feature type="domain" description="C2H2-type" evidence="14">
    <location>
        <begin position="464"/>
        <end position="487"/>
    </location>
</feature>
<comment type="similarity">
    <text evidence="3">Belongs to the krueppel C2H2-type zinc-finger protein family.</text>
</comment>
<keyword evidence="4" id="KW-0479">Metal-binding</keyword>
<feature type="compositionally biased region" description="Basic residues" evidence="13">
    <location>
        <begin position="71"/>
        <end position="81"/>
    </location>
</feature>
<feature type="domain" description="C2H2-type" evidence="14">
    <location>
        <begin position="212"/>
        <end position="239"/>
    </location>
</feature>
<dbReference type="PROSITE" id="PS00028">
    <property type="entry name" value="ZINC_FINGER_C2H2_1"/>
    <property type="match status" value="10"/>
</dbReference>
<feature type="domain" description="C2H2-type" evidence="14">
    <location>
        <begin position="380"/>
        <end position="407"/>
    </location>
</feature>
<accession>A0AAE0S5F5</accession>
<evidence type="ECO:0000256" key="10">
    <source>
        <dbReference type="ARBA" id="ARBA00023163"/>
    </source>
</evidence>
<keyword evidence="10" id="KW-0804">Transcription</keyword>
<feature type="domain" description="C2H2-type" evidence="14">
    <location>
        <begin position="240"/>
        <end position="267"/>
    </location>
</feature>
<organism evidence="15 16">
    <name type="scientific">Potamilus streckersoni</name>
    <dbReference type="NCBI Taxonomy" id="2493646"/>
    <lineage>
        <taxon>Eukaryota</taxon>
        <taxon>Metazoa</taxon>
        <taxon>Spiralia</taxon>
        <taxon>Lophotrochozoa</taxon>
        <taxon>Mollusca</taxon>
        <taxon>Bivalvia</taxon>
        <taxon>Autobranchia</taxon>
        <taxon>Heteroconchia</taxon>
        <taxon>Palaeoheterodonta</taxon>
        <taxon>Unionida</taxon>
        <taxon>Unionoidea</taxon>
        <taxon>Unionidae</taxon>
        <taxon>Ambleminae</taxon>
        <taxon>Lampsilini</taxon>
        <taxon>Potamilus</taxon>
    </lineage>
</organism>
<dbReference type="AlphaFoldDB" id="A0AAE0S5F5"/>
<dbReference type="PANTHER" id="PTHR24394">
    <property type="entry name" value="ZINC FINGER PROTEIN"/>
    <property type="match status" value="1"/>
</dbReference>
<dbReference type="Pfam" id="PF00096">
    <property type="entry name" value="zf-C2H2"/>
    <property type="match status" value="8"/>
</dbReference>
<reference evidence="15" key="2">
    <citation type="journal article" date="2021" name="Genome Biol. Evol.">
        <title>Developing a high-quality reference genome for a parasitic bivalve with doubly uniparental inheritance (Bivalvia: Unionida).</title>
        <authorList>
            <person name="Smith C.H."/>
        </authorList>
    </citation>
    <scope>NUCLEOTIDE SEQUENCE</scope>
    <source>
        <strain evidence="15">CHS0354</strain>
        <tissue evidence="15">Mantle</tissue>
    </source>
</reference>
<dbReference type="SUPFAM" id="SSF57667">
    <property type="entry name" value="beta-beta-alpha zinc fingers"/>
    <property type="match status" value="5"/>
</dbReference>
<reference evidence="15" key="1">
    <citation type="journal article" date="2021" name="Genome Biol. Evol.">
        <title>A High-Quality Reference Genome for a Parasitic Bivalve with Doubly Uniparental Inheritance (Bivalvia: Unionida).</title>
        <authorList>
            <person name="Smith C.H."/>
        </authorList>
    </citation>
    <scope>NUCLEOTIDE SEQUENCE</scope>
    <source>
        <strain evidence="15">CHS0354</strain>
    </source>
</reference>
<dbReference type="GO" id="GO:0005634">
    <property type="term" value="C:nucleus"/>
    <property type="evidence" value="ECO:0007669"/>
    <property type="project" value="UniProtKB-SubCell"/>
</dbReference>
<dbReference type="FunFam" id="3.30.160.60:FF:000624">
    <property type="entry name" value="zinc finger protein 697"/>
    <property type="match status" value="1"/>
</dbReference>
<dbReference type="InterPro" id="IPR036236">
    <property type="entry name" value="Znf_C2H2_sf"/>
</dbReference>
<keyword evidence="5" id="KW-0677">Repeat</keyword>
<evidence type="ECO:0000259" key="14">
    <source>
        <dbReference type="PROSITE" id="PS50157"/>
    </source>
</evidence>
<dbReference type="FunFam" id="3.30.160.60:FF:000966">
    <property type="entry name" value="ZFP90 zinc finger protein"/>
    <property type="match status" value="1"/>
</dbReference>
<feature type="domain" description="C2H2-type" evidence="14">
    <location>
        <begin position="324"/>
        <end position="351"/>
    </location>
</feature>
<protein>
    <recommendedName>
        <fullName evidence="14">C2H2-type domain-containing protein</fullName>
    </recommendedName>
</protein>
<dbReference type="Proteomes" id="UP001195483">
    <property type="component" value="Unassembled WGS sequence"/>
</dbReference>
<dbReference type="FunFam" id="3.30.160.60:FF:000100">
    <property type="entry name" value="Zinc finger 45-like"/>
    <property type="match status" value="1"/>
</dbReference>
<reference evidence="15" key="3">
    <citation type="submission" date="2023-05" db="EMBL/GenBank/DDBJ databases">
        <authorList>
            <person name="Smith C.H."/>
        </authorList>
    </citation>
    <scope>NUCLEOTIDE SEQUENCE</scope>
    <source>
        <strain evidence="15">CHS0354</strain>
        <tissue evidence="15">Mantle</tissue>
    </source>
</reference>
<gene>
    <name evidence="15" type="ORF">CHS0354_004572</name>
</gene>
<dbReference type="FunFam" id="3.30.160.60:FF:000226">
    <property type="entry name" value="Zinc finger protein 236 variant"/>
    <property type="match status" value="1"/>
</dbReference>
<sequence>MYREDTHYLENDKSYSDEFNQSGSCPKDMHGKPLVETQSRALNIITDRDGDQKICTPKGLTEKVFEDPGLQKKRKPRKCQRPKQMSASSSQISSSTSPPQMLATKLSLVNMVESNNSMKDNETKNNRGDEMVAKTRKSKIAKDKESGNIILKIIVNHAEDTCNEDESSESSVGETLTCVYCKLMFNSQKNLESHLLTCSMIGKMEANIDGKYMCLLCGNLYSLKASLQRHMRLHRGEEKYQCKECGKQFTDKKSLTGHLRIHSGEKPYTCSFCGYKFRDSSTWKKHEKRHGDEKPFQCEVCKKTFFQTVDLNKHLKIHSSDRPYKCTICEKGFYLMGALKRHLRVHTGERPYKCEHCGQMFTDNTALRCHVRTHTGYRPFQCDQCGKTFSWKCHLDRHLKVHSGEKPFRCKFCDKSFAQHAQMKNHINTHTGEKPYECQECGRKFGDTSSLYSHRKTHTKEKNFPCRYCGKSFVRNFVLQRHIASKHFKTTCMFKEENSKGPAQMNDKSTGNLKNMGVLPVCPDGDISVSNLCEEDHGLKSRNEKSVEDFIDVSIRAITEAEFD</sequence>
<evidence type="ECO:0000256" key="9">
    <source>
        <dbReference type="ARBA" id="ARBA00023125"/>
    </source>
</evidence>
<evidence type="ECO:0000313" key="16">
    <source>
        <dbReference type="Proteomes" id="UP001195483"/>
    </source>
</evidence>
<evidence type="ECO:0000256" key="13">
    <source>
        <dbReference type="SAM" id="MobiDB-lite"/>
    </source>
</evidence>
<feature type="domain" description="C2H2-type" evidence="14">
    <location>
        <begin position="268"/>
        <end position="295"/>
    </location>
</feature>
<comment type="subcellular location">
    <subcellularLocation>
        <location evidence="2">Nucleus</location>
    </subcellularLocation>
</comment>
<feature type="domain" description="C2H2-type" evidence="14">
    <location>
        <begin position="296"/>
        <end position="323"/>
    </location>
</feature>
<evidence type="ECO:0000256" key="12">
    <source>
        <dbReference type="PROSITE-ProRule" id="PRU00042"/>
    </source>
</evidence>
<dbReference type="EMBL" id="JAEAOA010000333">
    <property type="protein sequence ID" value="KAK3585650.1"/>
    <property type="molecule type" value="Genomic_DNA"/>
</dbReference>
<feature type="region of interest" description="Disordered" evidence="13">
    <location>
        <begin position="66"/>
        <end position="100"/>
    </location>
</feature>
<keyword evidence="9" id="KW-0238">DNA-binding</keyword>
<dbReference type="PANTHER" id="PTHR24394:SF44">
    <property type="entry name" value="ZINC FINGER PROTEIN 271-LIKE"/>
    <property type="match status" value="1"/>
</dbReference>
<evidence type="ECO:0000256" key="8">
    <source>
        <dbReference type="ARBA" id="ARBA00023015"/>
    </source>
</evidence>
<comment type="caution">
    <text evidence="15">The sequence shown here is derived from an EMBL/GenBank/DDBJ whole genome shotgun (WGS) entry which is preliminary data.</text>
</comment>
<evidence type="ECO:0000256" key="1">
    <source>
        <dbReference type="ARBA" id="ARBA00003767"/>
    </source>
</evidence>
<evidence type="ECO:0000256" key="4">
    <source>
        <dbReference type="ARBA" id="ARBA00022723"/>
    </source>
</evidence>
<feature type="domain" description="C2H2-type" evidence="14">
    <location>
        <begin position="408"/>
        <end position="435"/>
    </location>
</feature>
<dbReference type="GO" id="GO:0000981">
    <property type="term" value="F:DNA-binding transcription factor activity, RNA polymerase II-specific"/>
    <property type="evidence" value="ECO:0007669"/>
    <property type="project" value="TreeGrafter"/>
</dbReference>
<dbReference type="FunFam" id="3.30.160.60:FF:000446">
    <property type="entry name" value="Zinc finger protein"/>
    <property type="match status" value="1"/>
</dbReference>
<dbReference type="PROSITE" id="PS50157">
    <property type="entry name" value="ZINC_FINGER_C2H2_2"/>
    <property type="match status" value="10"/>
</dbReference>
<dbReference type="FunFam" id="3.30.160.60:FF:000065">
    <property type="entry name" value="B-cell CLL/lymphoma 6, member B"/>
    <property type="match status" value="1"/>
</dbReference>
<feature type="domain" description="C2H2-type" evidence="14">
    <location>
        <begin position="352"/>
        <end position="379"/>
    </location>
</feature>
<evidence type="ECO:0000256" key="7">
    <source>
        <dbReference type="ARBA" id="ARBA00022833"/>
    </source>
</evidence>
<keyword evidence="11" id="KW-0539">Nucleus</keyword>
<dbReference type="InterPro" id="IPR013087">
    <property type="entry name" value="Znf_C2H2_type"/>
</dbReference>
<evidence type="ECO:0000256" key="2">
    <source>
        <dbReference type="ARBA" id="ARBA00004123"/>
    </source>
</evidence>
<dbReference type="Pfam" id="PF13894">
    <property type="entry name" value="zf-C2H2_4"/>
    <property type="match status" value="1"/>
</dbReference>
<keyword evidence="16" id="KW-1185">Reference proteome</keyword>
<dbReference type="GO" id="GO:0008270">
    <property type="term" value="F:zinc ion binding"/>
    <property type="evidence" value="ECO:0007669"/>
    <property type="project" value="UniProtKB-KW"/>
</dbReference>
<comment type="function">
    <text evidence="1">May be involved in transcriptional regulation.</text>
</comment>
<dbReference type="Pfam" id="PF12874">
    <property type="entry name" value="zf-met"/>
    <property type="match status" value="1"/>
</dbReference>
<feature type="compositionally biased region" description="Basic and acidic residues" evidence="13">
    <location>
        <begin position="1"/>
        <end position="16"/>
    </location>
</feature>
<dbReference type="FunFam" id="3.30.160.60:FF:002343">
    <property type="entry name" value="Zinc finger protein 33A"/>
    <property type="match status" value="2"/>
</dbReference>
<feature type="region of interest" description="Disordered" evidence="13">
    <location>
        <begin position="1"/>
        <end position="31"/>
    </location>
</feature>
<feature type="domain" description="C2H2-type" evidence="14">
    <location>
        <begin position="436"/>
        <end position="463"/>
    </location>
</feature>
<dbReference type="Gene3D" id="3.30.160.60">
    <property type="entry name" value="Classic Zinc Finger"/>
    <property type="match status" value="10"/>
</dbReference>
<dbReference type="GO" id="GO:0003677">
    <property type="term" value="F:DNA binding"/>
    <property type="evidence" value="ECO:0007669"/>
    <property type="project" value="UniProtKB-KW"/>
</dbReference>
<dbReference type="FunFam" id="3.30.160.60:FF:003117">
    <property type="entry name" value="Si:ch73-120g24.4"/>
    <property type="match status" value="1"/>
</dbReference>
<name>A0AAE0S5F5_9BIVA</name>
<evidence type="ECO:0000256" key="11">
    <source>
        <dbReference type="ARBA" id="ARBA00023242"/>
    </source>
</evidence>
<proteinExistence type="inferred from homology"/>
<keyword evidence="6 12" id="KW-0863">Zinc-finger</keyword>